<name>A0A6J5TI21_PRUAR</name>
<evidence type="ECO:0000256" key="1">
    <source>
        <dbReference type="SAM" id="Phobius"/>
    </source>
</evidence>
<accession>A0A6J5TI21</accession>
<protein>
    <submittedName>
        <fullName evidence="2">Uncharacterized protein</fullName>
    </submittedName>
</protein>
<keyword evidence="1" id="KW-0472">Membrane</keyword>
<evidence type="ECO:0000313" key="3">
    <source>
        <dbReference type="Proteomes" id="UP000507222"/>
    </source>
</evidence>
<keyword evidence="1" id="KW-0812">Transmembrane</keyword>
<dbReference type="EMBL" id="CAEKDK010000001">
    <property type="protein sequence ID" value="CAB4263581.1"/>
    <property type="molecule type" value="Genomic_DNA"/>
</dbReference>
<evidence type="ECO:0000313" key="2">
    <source>
        <dbReference type="EMBL" id="CAB4263581.1"/>
    </source>
</evidence>
<dbReference type="Proteomes" id="UP000507222">
    <property type="component" value="Unassembled WGS sequence"/>
</dbReference>
<proteinExistence type="predicted"/>
<reference evidence="2 3" key="1">
    <citation type="submission" date="2020-05" db="EMBL/GenBank/DDBJ databases">
        <authorList>
            <person name="Campoy J."/>
            <person name="Schneeberger K."/>
            <person name="Spophaly S."/>
        </authorList>
    </citation>
    <scope>NUCLEOTIDE SEQUENCE [LARGE SCALE GENOMIC DNA]</scope>
    <source>
        <strain evidence="2">PruArmRojPasFocal</strain>
    </source>
</reference>
<organism evidence="2 3">
    <name type="scientific">Prunus armeniaca</name>
    <name type="common">Apricot</name>
    <name type="synonym">Armeniaca vulgaris</name>
    <dbReference type="NCBI Taxonomy" id="36596"/>
    <lineage>
        <taxon>Eukaryota</taxon>
        <taxon>Viridiplantae</taxon>
        <taxon>Streptophyta</taxon>
        <taxon>Embryophyta</taxon>
        <taxon>Tracheophyta</taxon>
        <taxon>Spermatophyta</taxon>
        <taxon>Magnoliopsida</taxon>
        <taxon>eudicotyledons</taxon>
        <taxon>Gunneridae</taxon>
        <taxon>Pentapetalae</taxon>
        <taxon>rosids</taxon>
        <taxon>fabids</taxon>
        <taxon>Rosales</taxon>
        <taxon>Rosaceae</taxon>
        <taxon>Amygdaloideae</taxon>
        <taxon>Amygdaleae</taxon>
        <taxon>Prunus</taxon>
    </lineage>
</organism>
<keyword evidence="1" id="KW-1133">Transmembrane helix</keyword>
<gene>
    <name evidence="2" type="ORF">CURHAP_LOCUS4110</name>
</gene>
<dbReference type="AlphaFoldDB" id="A0A6J5TI21"/>
<sequence length="77" mass="9158">MWNEDRVVEDMKVMRDSRDASGSLFQTIPKLRKRIWSLIMLNILLRDLSLLSTMMGTWKEVSFMGYLVQSQSWDAWD</sequence>
<feature type="transmembrane region" description="Helical" evidence="1">
    <location>
        <begin position="35"/>
        <end position="58"/>
    </location>
</feature>